<dbReference type="InterPro" id="IPR003749">
    <property type="entry name" value="ThiS/MoaD-like"/>
</dbReference>
<evidence type="ECO:0008006" key="4">
    <source>
        <dbReference type="Google" id="ProtNLM"/>
    </source>
</evidence>
<dbReference type="Gene3D" id="3.10.20.30">
    <property type="match status" value="1"/>
</dbReference>
<accession>A0A167R7R4</accession>
<feature type="non-terminal residue" evidence="2">
    <location>
        <position position="85"/>
    </location>
</feature>
<dbReference type="GO" id="GO:1990133">
    <property type="term" value="C:molybdopterin adenylyltransferase complex"/>
    <property type="evidence" value="ECO:0007669"/>
    <property type="project" value="TreeGrafter"/>
</dbReference>
<dbReference type="OrthoDB" id="5595860at2759"/>
<proteinExistence type="predicted"/>
<dbReference type="EMBL" id="KV417269">
    <property type="protein sequence ID" value="KZP00645.1"/>
    <property type="molecule type" value="Genomic_DNA"/>
</dbReference>
<keyword evidence="3" id="KW-1185">Reference proteome</keyword>
<keyword evidence="1" id="KW-0547">Nucleotide-binding</keyword>
<reference evidence="2 3" key="1">
    <citation type="journal article" date="2016" name="Mol. Biol. Evol.">
        <title>Comparative Genomics of Early-Diverging Mushroom-Forming Fungi Provides Insights into the Origins of Lignocellulose Decay Capabilities.</title>
        <authorList>
            <person name="Nagy L.G."/>
            <person name="Riley R."/>
            <person name="Tritt A."/>
            <person name="Adam C."/>
            <person name="Daum C."/>
            <person name="Floudas D."/>
            <person name="Sun H."/>
            <person name="Yadav J.S."/>
            <person name="Pangilinan J."/>
            <person name="Larsson K.H."/>
            <person name="Matsuura K."/>
            <person name="Barry K."/>
            <person name="Labutti K."/>
            <person name="Kuo R."/>
            <person name="Ohm R.A."/>
            <person name="Bhattacharya S.S."/>
            <person name="Shirouzu T."/>
            <person name="Yoshinaga Y."/>
            <person name="Martin F.M."/>
            <person name="Grigoriev I.V."/>
            <person name="Hibbett D.S."/>
        </authorList>
    </citation>
    <scope>NUCLEOTIDE SEQUENCE [LARGE SCALE GENOMIC DNA]</scope>
    <source>
        <strain evidence="2 3">TUFC12733</strain>
    </source>
</reference>
<dbReference type="InterPro" id="IPR012675">
    <property type="entry name" value="Beta-grasp_dom_sf"/>
</dbReference>
<dbReference type="SUPFAM" id="SSF54285">
    <property type="entry name" value="MoaD/ThiS"/>
    <property type="match status" value="1"/>
</dbReference>
<dbReference type="GO" id="GO:0000166">
    <property type="term" value="F:nucleotide binding"/>
    <property type="evidence" value="ECO:0007669"/>
    <property type="project" value="UniProtKB-KW"/>
</dbReference>
<dbReference type="Proteomes" id="UP000076738">
    <property type="component" value="Unassembled WGS sequence"/>
</dbReference>
<dbReference type="PANTHER" id="PTHR33359">
    <property type="entry name" value="MOLYBDOPTERIN SYNTHASE SULFUR CARRIER SUBUNIT"/>
    <property type="match status" value="1"/>
</dbReference>
<name>A0A167R7R4_CALVF</name>
<organism evidence="2 3">
    <name type="scientific">Calocera viscosa (strain TUFC12733)</name>
    <dbReference type="NCBI Taxonomy" id="1330018"/>
    <lineage>
        <taxon>Eukaryota</taxon>
        <taxon>Fungi</taxon>
        <taxon>Dikarya</taxon>
        <taxon>Basidiomycota</taxon>
        <taxon>Agaricomycotina</taxon>
        <taxon>Dacrymycetes</taxon>
        <taxon>Dacrymycetales</taxon>
        <taxon>Dacrymycetaceae</taxon>
        <taxon>Calocera</taxon>
    </lineage>
</organism>
<dbReference type="GO" id="GO:0006777">
    <property type="term" value="P:Mo-molybdopterin cofactor biosynthetic process"/>
    <property type="evidence" value="ECO:0007669"/>
    <property type="project" value="InterPro"/>
</dbReference>
<protein>
    <recommendedName>
        <fullName evidence="4">Molybdopterin synthase sulfur carrier subunit</fullName>
    </recommendedName>
</protein>
<evidence type="ECO:0000313" key="2">
    <source>
        <dbReference type="EMBL" id="KZP00645.1"/>
    </source>
</evidence>
<dbReference type="PANTHER" id="PTHR33359:SF1">
    <property type="entry name" value="MOLYBDOPTERIN SYNTHASE SULFUR CARRIER SUBUNIT"/>
    <property type="match status" value="1"/>
</dbReference>
<evidence type="ECO:0000313" key="3">
    <source>
        <dbReference type="Proteomes" id="UP000076738"/>
    </source>
</evidence>
<dbReference type="AlphaFoldDB" id="A0A167R7R4"/>
<feature type="non-terminal residue" evidence="2">
    <location>
        <position position="1"/>
    </location>
</feature>
<dbReference type="InterPro" id="IPR044672">
    <property type="entry name" value="MOCS2A"/>
</dbReference>
<dbReference type="CDD" id="cd00754">
    <property type="entry name" value="Ubl_MoaD"/>
    <property type="match status" value="1"/>
</dbReference>
<dbReference type="STRING" id="1330018.A0A167R7R4"/>
<dbReference type="InterPro" id="IPR016155">
    <property type="entry name" value="Mopterin_synth/thiamin_S_b"/>
</dbReference>
<gene>
    <name evidence="2" type="ORF">CALVIDRAFT_455829</name>
</gene>
<evidence type="ECO:0000256" key="1">
    <source>
        <dbReference type="ARBA" id="ARBA00022741"/>
    </source>
</evidence>
<sequence>PTITVLYFAAARTCIGLSSERISLPEGGLPLSQLGKLLEERHEDTGLGKVLQRSGWSVNDEMVEEEGVVLRGGEEVGVICPVSGG</sequence>
<dbReference type="Pfam" id="PF02597">
    <property type="entry name" value="ThiS"/>
    <property type="match status" value="1"/>
</dbReference>